<reference evidence="1" key="1">
    <citation type="submission" date="2022-10" db="EMBL/GenBank/DDBJ databases">
        <title>Roseovarius pelagicus sp. nov., isolated from Arctic seawater.</title>
        <authorList>
            <person name="Hong Y.W."/>
            <person name="Hwang C.Y."/>
        </authorList>
    </citation>
    <scope>NUCLEOTIDE SEQUENCE</scope>
    <source>
        <strain evidence="1">HL-MP18</strain>
    </source>
</reference>
<dbReference type="RefSeq" id="WP_263048057.1">
    <property type="nucleotide sequence ID" value="NZ_CP106738.1"/>
</dbReference>
<proteinExistence type="predicted"/>
<accession>A0ABY6DBG9</accession>
<protein>
    <submittedName>
        <fullName evidence="1">Uncharacterized protein</fullName>
    </submittedName>
</protein>
<sequence>MFAIFDSAAAGRNFPKGVVATISDLGQVFDLRHLVGGGKPAEMT</sequence>
<organism evidence="1 2">
    <name type="scientific">Roseovarius pelagicus</name>
    <dbReference type="NCBI Taxonomy" id="2980108"/>
    <lineage>
        <taxon>Bacteria</taxon>
        <taxon>Pseudomonadati</taxon>
        <taxon>Pseudomonadota</taxon>
        <taxon>Alphaproteobacteria</taxon>
        <taxon>Rhodobacterales</taxon>
        <taxon>Roseobacteraceae</taxon>
        <taxon>Roseovarius</taxon>
    </lineage>
</organism>
<gene>
    <name evidence="1" type="ORF">N7U68_01940</name>
</gene>
<dbReference type="Proteomes" id="UP001064087">
    <property type="component" value="Chromosome"/>
</dbReference>
<keyword evidence="2" id="KW-1185">Reference proteome</keyword>
<dbReference type="EMBL" id="CP106738">
    <property type="protein sequence ID" value="UXX83467.1"/>
    <property type="molecule type" value="Genomic_DNA"/>
</dbReference>
<evidence type="ECO:0000313" key="2">
    <source>
        <dbReference type="Proteomes" id="UP001064087"/>
    </source>
</evidence>
<name>A0ABY6DBG9_9RHOB</name>
<evidence type="ECO:0000313" key="1">
    <source>
        <dbReference type="EMBL" id="UXX83467.1"/>
    </source>
</evidence>